<dbReference type="KEGG" id="dpx:DAPPUDRAFT_109561"/>
<gene>
    <name evidence="2" type="ORF">DAPPUDRAFT_109561</name>
</gene>
<dbReference type="InParanoid" id="E9H3G2"/>
<accession>E9H3G2</accession>
<feature type="compositionally biased region" description="Basic residues" evidence="1">
    <location>
        <begin position="99"/>
        <end position="109"/>
    </location>
</feature>
<sequence length="222" mass="23998">MAQILYRIYVPPNSSEKYAIFTRSPSTLPNNAIDTRLVHHATATNIGFVTLACTPLRKLEPIFQCSRTGGSTPPSPSTRISRKDNPPSSKSNKLQAAKQKAKRKEKKKARSEQLKKDFGPVFQHLGCLANPAEAPTTDPIAITPAQVDTNPPAPVSVPSLTQRSVKAAQHPNNSAYPVEPPTTAFVATTSTDHRMGPTQPATSPGLPITRYRLKSVVVDLSV</sequence>
<proteinExistence type="predicted"/>
<protein>
    <submittedName>
        <fullName evidence="2">Uncharacterized protein</fullName>
    </submittedName>
</protein>
<dbReference type="Proteomes" id="UP000000305">
    <property type="component" value="Unassembled WGS sequence"/>
</dbReference>
<reference evidence="2 3" key="1">
    <citation type="journal article" date="2011" name="Science">
        <title>The ecoresponsive genome of Daphnia pulex.</title>
        <authorList>
            <person name="Colbourne J.K."/>
            <person name="Pfrender M.E."/>
            <person name="Gilbert D."/>
            <person name="Thomas W.K."/>
            <person name="Tucker A."/>
            <person name="Oakley T.H."/>
            <person name="Tokishita S."/>
            <person name="Aerts A."/>
            <person name="Arnold G.J."/>
            <person name="Basu M.K."/>
            <person name="Bauer D.J."/>
            <person name="Caceres C.E."/>
            <person name="Carmel L."/>
            <person name="Casola C."/>
            <person name="Choi J.H."/>
            <person name="Detter J.C."/>
            <person name="Dong Q."/>
            <person name="Dusheyko S."/>
            <person name="Eads B.D."/>
            <person name="Frohlich T."/>
            <person name="Geiler-Samerotte K.A."/>
            <person name="Gerlach D."/>
            <person name="Hatcher P."/>
            <person name="Jogdeo S."/>
            <person name="Krijgsveld J."/>
            <person name="Kriventseva E.V."/>
            <person name="Kultz D."/>
            <person name="Laforsch C."/>
            <person name="Lindquist E."/>
            <person name="Lopez J."/>
            <person name="Manak J.R."/>
            <person name="Muller J."/>
            <person name="Pangilinan J."/>
            <person name="Patwardhan R.P."/>
            <person name="Pitluck S."/>
            <person name="Pritham E.J."/>
            <person name="Rechtsteiner A."/>
            <person name="Rho M."/>
            <person name="Rogozin I.B."/>
            <person name="Sakarya O."/>
            <person name="Salamov A."/>
            <person name="Schaack S."/>
            <person name="Shapiro H."/>
            <person name="Shiga Y."/>
            <person name="Skalitzky C."/>
            <person name="Smith Z."/>
            <person name="Souvorov A."/>
            <person name="Sung W."/>
            <person name="Tang Z."/>
            <person name="Tsuchiya D."/>
            <person name="Tu H."/>
            <person name="Vos H."/>
            <person name="Wang M."/>
            <person name="Wolf Y.I."/>
            <person name="Yamagata H."/>
            <person name="Yamada T."/>
            <person name="Ye Y."/>
            <person name="Shaw J.R."/>
            <person name="Andrews J."/>
            <person name="Crease T.J."/>
            <person name="Tang H."/>
            <person name="Lucas S.M."/>
            <person name="Robertson H.M."/>
            <person name="Bork P."/>
            <person name="Koonin E.V."/>
            <person name="Zdobnov E.M."/>
            <person name="Grigoriev I.V."/>
            <person name="Lynch M."/>
            <person name="Boore J.L."/>
        </authorList>
    </citation>
    <scope>NUCLEOTIDE SEQUENCE [LARGE SCALE GENOMIC DNA]</scope>
</reference>
<evidence type="ECO:0000313" key="2">
    <source>
        <dbReference type="EMBL" id="EFX73764.1"/>
    </source>
</evidence>
<dbReference type="EMBL" id="GL732588">
    <property type="protein sequence ID" value="EFX73764.1"/>
    <property type="molecule type" value="Genomic_DNA"/>
</dbReference>
<feature type="compositionally biased region" description="Low complexity" evidence="1">
    <location>
        <begin position="88"/>
        <end position="98"/>
    </location>
</feature>
<dbReference type="HOGENOM" id="CLU_1246503_0_0_1"/>
<evidence type="ECO:0000313" key="3">
    <source>
        <dbReference type="Proteomes" id="UP000000305"/>
    </source>
</evidence>
<organism evidence="2 3">
    <name type="scientific">Daphnia pulex</name>
    <name type="common">Water flea</name>
    <dbReference type="NCBI Taxonomy" id="6669"/>
    <lineage>
        <taxon>Eukaryota</taxon>
        <taxon>Metazoa</taxon>
        <taxon>Ecdysozoa</taxon>
        <taxon>Arthropoda</taxon>
        <taxon>Crustacea</taxon>
        <taxon>Branchiopoda</taxon>
        <taxon>Diplostraca</taxon>
        <taxon>Cladocera</taxon>
        <taxon>Anomopoda</taxon>
        <taxon>Daphniidae</taxon>
        <taxon>Daphnia</taxon>
    </lineage>
</organism>
<feature type="region of interest" description="Disordered" evidence="1">
    <location>
        <begin position="64"/>
        <end position="116"/>
    </location>
</feature>
<name>E9H3G2_DAPPU</name>
<dbReference type="AlphaFoldDB" id="E9H3G2"/>
<keyword evidence="3" id="KW-1185">Reference proteome</keyword>
<evidence type="ECO:0000256" key="1">
    <source>
        <dbReference type="SAM" id="MobiDB-lite"/>
    </source>
</evidence>